<feature type="transmembrane region" description="Helical" evidence="6">
    <location>
        <begin position="6"/>
        <end position="30"/>
    </location>
</feature>
<evidence type="ECO:0000313" key="8">
    <source>
        <dbReference type="EMBL" id="KAL2058544.1"/>
    </source>
</evidence>
<dbReference type="Proteomes" id="UP001590951">
    <property type="component" value="Unassembled WGS sequence"/>
</dbReference>
<dbReference type="Pfam" id="PF01061">
    <property type="entry name" value="ABC2_membrane"/>
    <property type="match status" value="1"/>
</dbReference>
<proteinExistence type="predicted"/>
<sequence length="210" mass="23587">MTFRDPMGVVGSILEAISMAVLTGWIFLQLGGSLSRICSREGAVYTAAYLQGYLILLLEAYRLTIDIQLFDREYGEGVISAPSFLVSRRLARIFVEDVHVSLIFSVIYYVMIGFRPLASQNFVFFSIILLSQYIAVNLQWCALVSRGTSLVPLSLPIWVSNWIIRPIIALLVFTIAFFLGSGLLFRFRKAGLGISRAQRTIPTILPVKRR</sequence>
<protein>
    <recommendedName>
        <fullName evidence="7">ABC-2 type transporter transmembrane domain-containing protein</fullName>
    </recommendedName>
</protein>
<comment type="subcellular location">
    <subcellularLocation>
        <location evidence="1">Membrane</location>
        <topology evidence="1">Multi-pass membrane protein</topology>
    </subcellularLocation>
</comment>
<evidence type="ECO:0000259" key="7">
    <source>
        <dbReference type="Pfam" id="PF01061"/>
    </source>
</evidence>
<dbReference type="PANTHER" id="PTHR48041:SF119">
    <property type="entry name" value="ROA1P"/>
    <property type="match status" value="1"/>
</dbReference>
<feature type="domain" description="ABC-2 type transporter transmembrane" evidence="7">
    <location>
        <begin position="3"/>
        <end position="138"/>
    </location>
</feature>
<keyword evidence="5 6" id="KW-0472">Membrane</keyword>
<evidence type="ECO:0000256" key="5">
    <source>
        <dbReference type="ARBA" id="ARBA00023136"/>
    </source>
</evidence>
<feature type="transmembrane region" description="Helical" evidence="6">
    <location>
        <begin position="122"/>
        <end position="142"/>
    </location>
</feature>
<dbReference type="PANTHER" id="PTHR48041">
    <property type="entry name" value="ABC TRANSPORTER G FAMILY MEMBER 28"/>
    <property type="match status" value="1"/>
</dbReference>
<name>A0ABR4BL66_9LECA</name>
<keyword evidence="2" id="KW-0813">Transport</keyword>
<evidence type="ECO:0000256" key="6">
    <source>
        <dbReference type="SAM" id="Phobius"/>
    </source>
</evidence>
<evidence type="ECO:0000313" key="9">
    <source>
        <dbReference type="Proteomes" id="UP001590951"/>
    </source>
</evidence>
<reference evidence="8 9" key="1">
    <citation type="submission" date="2024-09" db="EMBL/GenBank/DDBJ databases">
        <title>Rethinking Asexuality: The Enigmatic Case of Functional Sexual Genes in Lepraria (Stereocaulaceae).</title>
        <authorList>
            <person name="Doellman M."/>
            <person name="Sun Y."/>
            <person name="Barcenas-Pena A."/>
            <person name="Lumbsch H.T."/>
            <person name="Grewe F."/>
        </authorList>
    </citation>
    <scope>NUCLEOTIDE SEQUENCE [LARGE SCALE GENOMIC DNA]</scope>
    <source>
        <strain evidence="8 9">Grewe 0041</strain>
    </source>
</reference>
<dbReference type="InterPro" id="IPR013525">
    <property type="entry name" value="ABC2_TM"/>
</dbReference>
<dbReference type="InterPro" id="IPR050352">
    <property type="entry name" value="ABCG_transporters"/>
</dbReference>
<gene>
    <name evidence="8" type="ORF">ABVK25_001272</name>
</gene>
<feature type="transmembrane region" description="Helical" evidence="6">
    <location>
        <begin position="90"/>
        <end position="110"/>
    </location>
</feature>
<keyword evidence="3 6" id="KW-0812">Transmembrane</keyword>
<dbReference type="EMBL" id="JBHFEH010000002">
    <property type="protein sequence ID" value="KAL2058544.1"/>
    <property type="molecule type" value="Genomic_DNA"/>
</dbReference>
<feature type="transmembrane region" description="Helical" evidence="6">
    <location>
        <begin position="162"/>
        <end position="185"/>
    </location>
</feature>
<comment type="caution">
    <text evidence="8">The sequence shown here is derived from an EMBL/GenBank/DDBJ whole genome shotgun (WGS) entry which is preliminary data.</text>
</comment>
<keyword evidence="9" id="KW-1185">Reference proteome</keyword>
<evidence type="ECO:0000256" key="3">
    <source>
        <dbReference type="ARBA" id="ARBA00022692"/>
    </source>
</evidence>
<evidence type="ECO:0000256" key="1">
    <source>
        <dbReference type="ARBA" id="ARBA00004141"/>
    </source>
</evidence>
<organism evidence="8 9">
    <name type="scientific">Lepraria finkii</name>
    <dbReference type="NCBI Taxonomy" id="1340010"/>
    <lineage>
        <taxon>Eukaryota</taxon>
        <taxon>Fungi</taxon>
        <taxon>Dikarya</taxon>
        <taxon>Ascomycota</taxon>
        <taxon>Pezizomycotina</taxon>
        <taxon>Lecanoromycetes</taxon>
        <taxon>OSLEUM clade</taxon>
        <taxon>Lecanoromycetidae</taxon>
        <taxon>Lecanorales</taxon>
        <taxon>Lecanorineae</taxon>
        <taxon>Stereocaulaceae</taxon>
        <taxon>Lepraria</taxon>
    </lineage>
</organism>
<evidence type="ECO:0000256" key="4">
    <source>
        <dbReference type="ARBA" id="ARBA00022989"/>
    </source>
</evidence>
<evidence type="ECO:0000256" key="2">
    <source>
        <dbReference type="ARBA" id="ARBA00022448"/>
    </source>
</evidence>
<accession>A0ABR4BL66</accession>
<keyword evidence="4 6" id="KW-1133">Transmembrane helix</keyword>